<dbReference type="Proteomes" id="UP000008694">
    <property type="component" value="Unassembled WGS sequence"/>
</dbReference>
<sequence length="165" mass="18039">MAAAMGDWKHWEIVEDRRGVEGGGAEQELLRMRARSGDPVDPVALAELVKTEAPVVVREEVSDHGRGPNKSGNSERDLTSGEKREPSQVVNSPENCHVTGKRGPPERSNLRSKLQSQEEAAGGGTPVKGAHSVKLWVFLVFVPGRKAIELSFSFLSLNFVKKRES</sequence>
<reference evidence="3" key="1">
    <citation type="journal article" date="2011" name="Nat. Genet.">
        <title>The Arabidopsis lyrata genome sequence and the basis of rapid genome size change.</title>
        <authorList>
            <person name="Hu T.T."/>
            <person name="Pattyn P."/>
            <person name="Bakker E.G."/>
            <person name="Cao J."/>
            <person name="Cheng J.-F."/>
            <person name="Clark R.M."/>
            <person name="Fahlgren N."/>
            <person name="Fawcett J.A."/>
            <person name="Grimwood J."/>
            <person name="Gundlach H."/>
            <person name="Haberer G."/>
            <person name="Hollister J.D."/>
            <person name="Ossowski S."/>
            <person name="Ottilar R.P."/>
            <person name="Salamov A.A."/>
            <person name="Schneeberger K."/>
            <person name="Spannagl M."/>
            <person name="Wang X."/>
            <person name="Yang L."/>
            <person name="Nasrallah M.E."/>
            <person name="Bergelson J."/>
            <person name="Carrington J.C."/>
            <person name="Gaut B.S."/>
            <person name="Schmutz J."/>
            <person name="Mayer K.F.X."/>
            <person name="Van de Peer Y."/>
            <person name="Grigoriev I.V."/>
            <person name="Nordborg M."/>
            <person name="Weigel D."/>
            <person name="Guo Y.-L."/>
        </authorList>
    </citation>
    <scope>NUCLEOTIDE SEQUENCE [LARGE SCALE GENOMIC DNA]</scope>
    <source>
        <strain evidence="3">cv. MN47</strain>
    </source>
</reference>
<evidence type="ECO:0000313" key="3">
    <source>
        <dbReference type="Proteomes" id="UP000008694"/>
    </source>
</evidence>
<name>D7MHN9_ARALL</name>
<protein>
    <submittedName>
        <fullName evidence="2">Predicted protein</fullName>
    </submittedName>
</protein>
<gene>
    <name evidence="2" type="ORF">ARALYDRAFT_915637</name>
</gene>
<feature type="region of interest" description="Disordered" evidence="1">
    <location>
        <begin position="55"/>
        <end position="127"/>
    </location>
</feature>
<dbReference type="EMBL" id="GL348719">
    <property type="protein sequence ID" value="EFH46673.1"/>
    <property type="molecule type" value="Genomic_DNA"/>
</dbReference>
<dbReference type="Gramene" id="scaffold_703379.1">
    <property type="protein sequence ID" value="scaffold_703379.1"/>
    <property type="gene ID" value="scaffold_703379.1"/>
</dbReference>
<feature type="compositionally biased region" description="Basic and acidic residues" evidence="1">
    <location>
        <begin position="73"/>
        <end position="86"/>
    </location>
</feature>
<dbReference type="HOGENOM" id="CLU_1671721_0_0_1"/>
<dbReference type="AlphaFoldDB" id="D7MHN9"/>
<evidence type="ECO:0000256" key="1">
    <source>
        <dbReference type="SAM" id="MobiDB-lite"/>
    </source>
</evidence>
<accession>D7MHN9</accession>
<keyword evidence="3" id="KW-1185">Reference proteome</keyword>
<proteinExistence type="predicted"/>
<organism evidence="3">
    <name type="scientific">Arabidopsis lyrata subsp. lyrata</name>
    <name type="common">Lyre-leaved rock-cress</name>
    <dbReference type="NCBI Taxonomy" id="81972"/>
    <lineage>
        <taxon>Eukaryota</taxon>
        <taxon>Viridiplantae</taxon>
        <taxon>Streptophyta</taxon>
        <taxon>Embryophyta</taxon>
        <taxon>Tracheophyta</taxon>
        <taxon>Spermatophyta</taxon>
        <taxon>Magnoliopsida</taxon>
        <taxon>eudicotyledons</taxon>
        <taxon>Gunneridae</taxon>
        <taxon>Pentapetalae</taxon>
        <taxon>rosids</taxon>
        <taxon>malvids</taxon>
        <taxon>Brassicales</taxon>
        <taxon>Brassicaceae</taxon>
        <taxon>Camelineae</taxon>
        <taxon>Arabidopsis</taxon>
    </lineage>
</organism>
<feature type="compositionally biased region" description="Basic and acidic residues" evidence="1">
    <location>
        <begin position="57"/>
        <end position="66"/>
    </location>
</feature>
<evidence type="ECO:0000313" key="2">
    <source>
        <dbReference type="EMBL" id="EFH46673.1"/>
    </source>
</evidence>